<dbReference type="InterPro" id="IPR011611">
    <property type="entry name" value="PfkB_dom"/>
</dbReference>
<dbReference type="KEGG" id="thg:TCELL_1146"/>
<sequence length="270" mass="29642">MRGRVCVYGNPTVDIIVTSRGAAVRTGGGVYYTALSLLDEGVKPEVYSVGPHWLFLVNGLMEFKANPSYSATSMVFRITYLDTERVMEVAEMSPQLSGVDEHSGSCYTVVNPVLGEVTPSLLKSVRTKSIVLAGDVQGFVRERRLGPLALRGCADVREVIGVFDVLHMDTAELLALTGSSSKDEALGKLRKLLRDGYVVVTEGFKPPVVVHRGGFEVVGQERVRVRDKTGSGDYFLARLFVGVVEGLPVREAVEYALEETDKWLLERDKR</sequence>
<protein>
    <recommendedName>
        <fullName evidence="1">Carbohydrate kinase PfkB domain-containing protein</fullName>
    </recommendedName>
</protein>
<dbReference type="STRING" id="1184251.TCELL_1146"/>
<keyword evidence="3" id="KW-1185">Reference proteome</keyword>
<gene>
    <name evidence="2" type="ordered locus">TCELL_1146</name>
</gene>
<dbReference type="OrthoDB" id="26949at2157"/>
<dbReference type="Pfam" id="PF00294">
    <property type="entry name" value="PfkB"/>
    <property type="match status" value="1"/>
</dbReference>
<evidence type="ECO:0000313" key="3">
    <source>
        <dbReference type="Proteomes" id="UP000005270"/>
    </source>
</evidence>
<dbReference type="InParanoid" id="I3TFN1"/>
<proteinExistence type="predicted"/>
<dbReference type="HOGENOM" id="CLU_1003269_0_0_2"/>
<organism evidence="2 3">
    <name type="scientific">Thermogladius calderae (strain DSM 22663 / VKM B-2946 / 1633)</name>
    <dbReference type="NCBI Taxonomy" id="1184251"/>
    <lineage>
        <taxon>Archaea</taxon>
        <taxon>Thermoproteota</taxon>
        <taxon>Thermoprotei</taxon>
        <taxon>Desulfurococcales</taxon>
        <taxon>Desulfurococcaceae</taxon>
        <taxon>Thermogladius</taxon>
    </lineage>
</organism>
<dbReference type="InterPro" id="IPR029056">
    <property type="entry name" value="Ribokinase-like"/>
</dbReference>
<dbReference type="AlphaFoldDB" id="I3TFN1"/>
<dbReference type="Gene3D" id="3.40.1190.20">
    <property type="match status" value="1"/>
</dbReference>
<dbReference type="SUPFAM" id="SSF53613">
    <property type="entry name" value="Ribokinase-like"/>
    <property type="match status" value="1"/>
</dbReference>
<accession>I3TFN1</accession>
<dbReference type="RefSeq" id="WP_014737819.1">
    <property type="nucleotide sequence ID" value="NC_017954.1"/>
</dbReference>
<dbReference type="GeneID" id="13013465"/>
<dbReference type="Proteomes" id="UP000005270">
    <property type="component" value="Chromosome"/>
</dbReference>
<dbReference type="eggNOG" id="arCOG00016">
    <property type="taxonomic scope" value="Archaea"/>
</dbReference>
<evidence type="ECO:0000313" key="2">
    <source>
        <dbReference type="EMBL" id="AFK51569.1"/>
    </source>
</evidence>
<evidence type="ECO:0000259" key="1">
    <source>
        <dbReference type="Pfam" id="PF00294"/>
    </source>
</evidence>
<feature type="domain" description="Carbohydrate kinase PfkB" evidence="1">
    <location>
        <begin position="154"/>
        <end position="256"/>
    </location>
</feature>
<reference evidence="2 3" key="1">
    <citation type="journal article" date="2012" name="J. Bacteriol.">
        <title>Complete genome sequence of the hyperthermophilic cellulolytic Crenarchaeon 'Thermogladius cellulolyticus' 1633.</title>
        <authorList>
            <person name="Mardanov A.V."/>
            <person name="Kochetkova T.V."/>
            <person name="Beletsky A.V."/>
            <person name="Bonch-Osmolovskaya E.A."/>
            <person name="Ravin N.V."/>
            <person name="Skryabin K.G."/>
        </authorList>
    </citation>
    <scope>NUCLEOTIDE SEQUENCE [LARGE SCALE GENOMIC DNA]</scope>
    <source>
        <strain evidence="3">DSM 22663 / VKM B-2946 / 1633</strain>
    </source>
</reference>
<name>I3TFN1_THEC1</name>
<dbReference type="EMBL" id="CP003531">
    <property type="protein sequence ID" value="AFK51569.1"/>
    <property type="molecule type" value="Genomic_DNA"/>
</dbReference>